<feature type="compositionally biased region" description="Polar residues" evidence="1">
    <location>
        <begin position="498"/>
        <end position="515"/>
    </location>
</feature>
<evidence type="ECO:0000313" key="2">
    <source>
        <dbReference type="EMBL" id="KAF2485472.1"/>
    </source>
</evidence>
<dbReference type="Proteomes" id="UP000799767">
    <property type="component" value="Unassembled WGS sequence"/>
</dbReference>
<dbReference type="GeneID" id="54477786"/>
<dbReference type="OrthoDB" id="340550at2759"/>
<dbReference type="EMBL" id="MU001633">
    <property type="protein sequence ID" value="KAF2485472.1"/>
    <property type="molecule type" value="Genomic_DNA"/>
</dbReference>
<feature type="region of interest" description="Disordered" evidence="1">
    <location>
        <begin position="390"/>
        <end position="455"/>
    </location>
</feature>
<organism evidence="2 3">
    <name type="scientific">Neohortaea acidophila</name>
    <dbReference type="NCBI Taxonomy" id="245834"/>
    <lineage>
        <taxon>Eukaryota</taxon>
        <taxon>Fungi</taxon>
        <taxon>Dikarya</taxon>
        <taxon>Ascomycota</taxon>
        <taxon>Pezizomycotina</taxon>
        <taxon>Dothideomycetes</taxon>
        <taxon>Dothideomycetidae</taxon>
        <taxon>Mycosphaerellales</taxon>
        <taxon>Teratosphaeriaceae</taxon>
        <taxon>Neohortaea</taxon>
    </lineage>
</organism>
<feature type="compositionally biased region" description="Polar residues" evidence="1">
    <location>
        <begin position="609"/>
        <end position="618"/>
    </location>
</feature>
<feature type="region of interest" description="Disordered" evidence="1">
    <location>
        <begin position="576"/>
        <end position="659"/>
    </location>
</feature>
<feature type="region of interest" description="Disordered" evidence="1">
    <location>
        <begin position="273"/>
        <end position="371"/>
    </location>
</feature>
<evidence type="ECO:0000313" key="3">
    <source>
        <dbReference type="Proteomes" id="UP000799767"/>
    </source>
</evidence>
<dbReference type="PANTHER" id="PTHR42106">
    <property type="entry name" value="CHROMOSOME 10, WHOLE GENOME SHOTGUN SEQUENCE"/>
    <property type="match status" value="1"/>
</dbReference>
<feature type="compositionally biased region" description="Polar residues" evidence="1">
    <location>
        <begin position="19"/>
        <end position="40"/>
    </location>
</feature>
<feature type="compositionally biased region" description="Polar residues" evidence="1">
    <location>
        <begin position="107"/>
        <end position="120"/>
    </location>
</feature>
<evidence type="ECO:0000256" key="1">
    <source>
        <dbReference type="SAM" id="MobiDB-lite"/>
    </source>
</evidence>
<dbReference type="AlphaFoldDB" id="A0A6A6PZM6"/>
<accession>A0A6A6PZM6</accession>
<dbReference type="PANTHER" id="PTHR42106:SF1">
    <property type="match status" value="1"/>
</dbReference>
<feature type="compositionally biased region" description="Low complexity" evidence="1">
    <location>
        <begin position="630"/>
        <end position="646"/>
    </location>
</feature>
<sequence>MEHTSILQPPAEIVKTPSKPRSFSDPQSTSGAPDSSSLAPSPTFLDRAAHPSKDDHDANPITPRASSRRQDFLSRGLSLQMPPSFSMPSPSQFPSSHHRSAPLSPQLDRNNIYMQQSPATSLPRHSRGLDFARACTTLHHSTLAEGSPDSSPVITQKGVAIPGRKGSISSMMLDSPNLLSAGSGWGSLPPERSAISSSVGSVNMLASESESGDSEEDASMAGDDNDDPILTTPQVRKLQNPNALTPFHGGGTWGTGAHFSPAQASLMKTIRRTRLQKPGKRARKNSSSASGSGYSSMASPRGTSPPPLRSIESAANGGYFNWPTAARSRRESLAMGTDGLHLSSGNDSGDEASASNTPGTPEVVRRAVTRRGNLLPKTKGFARIRAALMEEAAPVDTESRREAETIRQVRERDGSLADLDLTPSRRSSTAAEQPSPHLFPTTSDTDYKDFGHDLGGAENPKGLGMNFAAHVSRNSGGLDYWNRYDSSFRTPPPPTLARHSSSAISDTNMDSSSDTLPVWRPRPRARSSASDAPSEAMQSTAQPANGVMNDDMHLNRFKRRREEDFDICTVKRRAVSPGMSANNSPVLAPSPAQKDGGGNWGQPPDRGNRNSQADMSQQRSRHGSGGNSMSLPFGSTLGPPLSSGSSGANGGRKLGLQGMVDTNDGIMKMSIE</sequence>
<feature type="compositionally biased region" description="Acidic residues" evidence="1">
    <location>
        <begin position="210"/>
        <end position="227"/>
    </location>
</feature>
<feature type="region of interest" description="Disordered" evidence="1">
    <location>
        <begin position="1"/>
        <end position="125"/>
    </location>
</feature>
<gene>
    <name evidence="2" type="ORF">BDY17DRAFT_322310</name>
</gene>
<keyword evidence="3" id="KW-1185">Reference proteome</keyword>
<dbReference type="RefSeq" id="XP_033592041.1">
    <property type="nucleotide sequence ID" value="XM_033736784.1"/>
</dbReference>
<feature type="region of interest" description="Disordered" evidence="1">
    <location>
        <begin position="204"/>
        <end position="232"/>
    </location>
</feature>
<proteinExistence type="predicted"/>
<feature type="compositionally biased region" description="Basic residues" evidence="1">
    <location>
        <begin position="273"/>
        <end position="284"/>
    </location>
</feature>
<feature type="compositionally biased region" description="Basic and acidic residues" evidence="1">
    <location>
        <begin position="47"/>
        <end position="58"/>
    </location>
</feature>
<protein>
    <submittedName>
        <fullName evidence="2">Uncharacterized protein</fullName>
    </submittedName>
</protein>
<feature type="compositionally biased region" description="Low complexity" evidence="1">
    <location>
        <begin position="286"/>
        <end position="299"/>
    </location>
</feature>
<feature type="region of interest" description="Disordered" evidence="1">
    <location>
        <begin position="240"/>
        <end position="259"/>
    </location>
</feature>
<feature type="compositionally biased region" description="Basic and acidic residues" evidence="1">
    <location>
        <begin position="397"/>
        <end position="415"/>
    </location>
</feature>
<feature type="compositionally biased region" description="Low complexity" evidence="1">
    <location>
        <begin position="77"/>
        <end position="95"/>
    </location>
</feature>
<feature type="compositionally biased region" description="Polar residues" evidence="1">
    <location>
        <begin position="343"/>
        <end position="359"/>
    </location>
</feature>
<feature type="region of interest" description="Disordered" evidence="1">
    <location>
        <begin position="491"/>
        <end position="550"/>
    </location>
</feature>
<reference evidence="2" key="1">
    <citation type="journal article" date="2020" name="Stud. Mycol.">
        <title>101 Dothideomycetes genomes: a test case for predicting lifestyles and emergence of pathogens.</title>
        <authorList>
            <person name="Haridas S."/>
            <person name="Albert R."/>
            <person name="Binder M."/>
            <person name="Bloem J."/>
            <person name="Labutti K."/>
            <person name="Salamov A."/>
            <person name="Andreopoulos B."/>
            <person name="Baker S."/>
            <person name="Barry K."/>
            <person name="Bills G."/>
            <person name="Bluhm B."/>
            <person name="Cannon C."/>
            <person name="Castanera R."/>
            <person name="Culley D."/>
            <person name="Daum C."/>
            <person name="Ezra D."/>
            <person name="Gonzalez J."/>
            <person name="Henrissat B."/>
            <person name="Kuo A."/>
            <person name="Liang C."/>
            <person name="Lipzen A."/>
            <person name="Lutzoni F."/>
            <person name="Magnuson J."/>
            <person name="Mondo S."/>
            <person name="Nolan M."/>
            <person name="Ohm R."/>
            <person name="Pangilinan J."/>
            <person name="Park H.-J."/>
            <person name="Ramirez L."/>
            <person name="Alfaro M."/>
            <person name="Sun H."/>
            <person name="Tritt A."/>
            <person name="Yoshinaga Y."/>
            <person name="Zwiers L.-H."/>
            <person name="Turgeon B."/>
            <person name="Goodwin S."/>
            <person name="Spatafora J."/>
            <person name="Crous P."/>
            <person name="Grigoriev I."/>
        </authorList>
    </citation>
    <scope>NUCLEOTIDE SEQUENCE</scope>
    <source>
        <strain evidence="2">CBS 113389</strain>
    </source>
</reference>
<feature type="compositionally biased region" description="Low complexity" evidence="1">
    <location>
        <begin position="526"/>
        <end position="536"/>
    </location>
</feature>
<name>A0A6A6PZM6_9PEZI</name>